<comment type="caution">
    <text evidence="1">The sequence shown here is derived from an EMBL/GenBank/DDBJ whole genome shotgun (WGS) entry which is preliminary data.</text>
</comment>
<dbReference type="EMBL" id="JWZT01002361">
    <property type="protein sequence ID" value="KII69583.1"/>
    <property type="molecule type" value="Genomic_DNA"/>
</dbReference>
<sequence length="140" mass="16151">MCFLANERMVWNSSAGSCRQKEIILSNDNKYIDKSFFVPKNVTESFVLKAIKHHSVPAVRQIPRLMSIRNCMNSRRFRAHLKDFLEPSNNIHDIFYSMLSHTDIFGEECNDIYVLLDLKNCSNNVRHPDIISTIAGAQSM</sequence>
<proteinExistence type="predicted"/>
<protein>
    <submittedName>
        <fullName evidence="1">Uncharacterized protein</fullName>
    </submittedName>
</protein>
<evidence type="ECO:0000313" key="2">
    <source>
        <dbReference type="Proteomes" id="UP000031668"/>
    </source>
</evidence>
<organism evidence="1 2">
    <name type="scientific">Thelohanellus kitauei</name>
    <name type="common">Myxosporean</name>
    <dbReference type="NCBI Taxonomy" id="669202"/>
    <lineage>
        <taxon>Eukaryota</taxon>
        <taxon>Metazoa</taxon>
        <taxon>Cnidaria</taxon>
        <taxon>Myxozoa</taxon>
        <taxon>Myxosporea</taxon>
        <taxon>Bivalvulida</taxon>
        <taxon>Platysporina</taxon>
        <taxon>Myxobolidae</taxon>
        <taxon>Thelohanellus</taxon>
    </lineage>
</organism>
<dbReference type="Proteomes" id="UP000031668">
    <property type="component" value="Unassembled WGS sequence"/>
</dbReference>
<dbReference type="AlphaFoldDB" id="A0A0C2JJK7"/>
<gene>
    <name evidence="1" type="ORF">RF11_15447</name>
</gene>
<reference evidence="1 2" key="1">
    <citation type="journal article" date="2014" name="Genome Biol. Evol.">
        <title>The genome of the myxosporean Thelohanellus kitauei shows adaptations to nutrient acquisition within its fish host.</title>
        <authorList>
            <person name="Yang Y."/>
            <person name="Xiong J."/>
            <person name="Zhou Z."/>
            <person name="Huo F."/>
            <person name="Miao W."/>
            <person name="Ran C."/>
            <person name="Liu Y."/>
            <person name="Zhang J."/>
            <person name="Feng J."/>
            <person name="Wang M."/>
            <person name="Wang M."/>
            <person name="Wang L."/>
            <person name="Yao B."/>
        </authorList>
    </citation>
    <scope>NUCLEOTIDE SEQUENCE [LARGE SCALE GENOMIC DNA]</scope>
    <source>
        <strain evidence="1">Wuqing</strain>
    </source>
</reference>
<keyword evidence="2" id="KW-1185">Reference proteome</keyword>
<name>A0A0C2JJK7_THEKT</name>
<evidence type="ECO:0000313" key="1">
    <source>
        <dbReference type="EMBL" id="KII69583.1"/>
    </source>
</evidence>
<accession>A0A0C2JJK7</accession>